<organism evidence="10 11">
    <name type="scientific">Methanocaldococcus bathoardescens</name>
    <dbReference type="NCBI Taxonomy" id="1301915"/>
    <lineage>
        <taxon>Archaea</taxon>
        <taxon>Methanobacteriati</taxon>
        <taxon>Methanobacteriota</taxon>
        <taxon>Methanomada group</taxon>
        <taxon>Methanococci</taxon>
        <taxon>Methanococcales</taxon>
        <taxon>Methanocaldococcaceae</taxon>
        <taxon>Methanocaldococcus</taxon>
    </lineage>
</organism>
<dbReference type="AlphaFoldDB" id="A0A076LH27"/>
<dbReference type="PROSITE" id="PS01131">
    <property type="entry name" value="RRNA_A_DIMETH"/>
    <property type="match status" value="1"/>
</dbReference>
<dbReference type="FunFam" id="3.40.50.150:FF:000023">
    <property type="entry name" value="Ribosomal RNA small subunit methyltransferase A"/>
    <property type="match status" value="1"/>
</dbReference>
<keyword evidence="4 7" id="KW-0808">Transferase</keyword>
<feature type="binding site" evidence="7 8">
    <location>
        <position position="101"/>
    </location>
    <ligand>
        <name>S-adenosyl-L-methionine</name>
        <dbReference type="ChEBI" id="CHEBI:59789"/>
    </ligand>
</feature>
<evidence type="ECO:0000313" key="11">
    <source>
        <dbReference type="Proteomes" id="UP000028781"/>
    </source>
</evidence>
<dbReference type="HOGENOM" id="CLU_041220_0_2_2"/>
<accession>A0A076LH27</accession>
<dbReference type="STRING" id="1301915.JH146_0913"/>
<dbReference type="OrthoDB" id="9883at2157"/>
<name>A0A076LH27_9EURY</name>
<evidence type="ECO:0000259" key="9">
    <source>
        <dbReference type="SMART" id="SM00650"/>
    </source>
</evidence>
<dbReference type="InterPro" id="IPR020596">
    <property type="entry name" value="rRNA_Ade_Mease_Trfase_CS"/>
</dbReference>
<evidence type="ECO:0000256" key="6">
    <source>
        <dbReference type="ARBA" id="ARBA00022884"/>
    </source>
</evidence>
<comment type="caution">
    <text evidence="7 8">Lacks conserved residue(s) required for the propagation of feature annotation.</text>
</comment>
<dbReference type="SMART" id="SM00650">
    <property type="entry name" value="rADc"/>
    <property type="match status" value="1"/>
</dbReference>
<dbReference type="FunFam" id="1.10.8.100:FF:000017">
    <property type="entry name" value="Probable ribosomal RNA small subunit methyltransferase A"/>
    <property type="match status" value="1"/>
</dbReference>
<dbReference type="GO" id="GO:0000179">
    <property type="term" value="F:rRNA (adenine-N6,N6-)-dimethyltransferase activity"/>
    <property type="evidence" value="ECO:0007669"/>
    <property type="project" value="UniProtKB-UniRule"/>
</dbReference>
<comment type="function">
    <text evidence="7">Specifically dimethylates two adjacent adenosines in the loop of a conserved hairpin near the 3'-end of 16S rRNA in the 30S particle. May play a critical role in biogenesis of 30S subunits.</text>
</comment>
<dbReference type="GO" id="GO:0005737">
    <property type="term" value="C:cytoplasm"/>
    <property type="evidence" value="ECO:0007669"/>
    <property type="project" value="UniProtKB-SubCell"/>
</dbReference>
<protein>
    <recommendedName>
        <fullName evidence="7">Probable ribosomal RNA small subunit methyltransferase A</fullName>
        <ecNumber evidence="7">2.1.1.-</ecNumber>
    </recommendedName>
    <alternativeName>
        <fullName evidence="7">16S rRNA dimethyladenosine transferase</fullName>
    </alternativeName>
    <alternativeName>
        <fullName evidence="7">16S rRNA dimethylase</fullName>
    </alternativeName>
    <alternativeName>
        <fullName evidence="7">S-adenosylmethionine-6-N',N'-adenosyl(rRNA) dimethyltransferase</fullName>
    </alternativeName>
</protein>
<dbReference type="InterPro" id="IPR001737">
    <property type="entry name" value="KsgA/Erm"/>
</dbReference>
<proteinExistence type="inferred from homology"/>
<evidence type="ECO:0000313" key="10">
    <source>
        <dbReference type="EMBL" id="AIJ05758.1"/>
    </source>
</evidence>
<evidence type="ECO:0000256" key="7">
    <source>
        <dbReference type="HAMAP-Rule" id="MF_00607"/>
    </source>
</evidence>
<dbReference type="NCBIfam" id="TIGR00755">
    <property type="entry name" value="ksgA"/>
    <property type="match status" value="1"/>
</dbReference>
<dbReference type="RefSeq" id="WP_048201910.1">
    <property type="nucleotide sequence ID" value="NZ_CP009149.1"/>
</dbReference>
<dbReference type="Gene3D" id="3.40.50.150">
    <property type="entry name" value="Vaccinia Virus protein VP39"/>
    <property type="match status" value="1"/>
</dbReference>
<dbReference type="KEGG" id="mjh:JH146_0913"/>
<dbReference type="InterPro" id="IPR029063">
    <property type="entry name" value="SAM-dependent_MTases_sf"/>
</dbReference>
<sequence>MFKPKKKLGQCFLIDKNFVNKAVESANLTKDDIVLEIGLGKGILTEELAKNAKKVYVIEIDKNLKIFEDKLKEKYDNIEVIWGDAVKVDLNKLDFNKVVANLPYQISSPITFKLIKKGFDLAVLMYQYEFAKRMVAKEGTKDYGRLSVAVQARADVEIVAKVPPTAFSPRPKVYSAIVKIKPNRNKYHIENEDFFDDFLRAIFQHRNKSVRKALIDSSKELNYSKDEMKKILEEFSNTNLDIKNLINEKVFKLSVEDIVKLSNEFYRFLQNRDRL</sequence>
<evidence type="ECO:0000256" key="5">
    <source>
        <dbReference type="ARBA" id="ARBA00022691"/>
    </source>
</evidence>
<keyword evidence="5 7" id="KW-0949">S-adenosyl-L-methionine</keyword>
<dbReference type="InterPro" id="IPR023165">
    <property type="entry name" value="rRNA_Ade_diMease-like_C"/>
</dbReference>
<dbReference type="PANTHER" id="PTHR11727:SF7">
    <property type="entry name" value="DIMETHYLADENOSINE TRANSFERASE-RELATED"/>
    <property type="match status" value="1"/>
</dbReference>
<dbReference type="Pfam" id="PF00398">
    <property type="entry name" value="RrnaAD"/>
    <property type="match status" value="1"/>
</dbReference>
<dbReference type="GO" id="GO:0003723">
    <property type="term" value="F:RNA binding"/>
    <property type="evidence" value="ECO:0007669"/>
    <property type="project" value="UniProtKB-UniRule"/>
</dbReference>
<gene>
    <name evidence="7" type="primary">rsmA</name>
    <name evidence="7" type="synonym">ksgA</name>
    <name evidence="10" type="ORF">JH146_0913</name>
</gene>
<keyword evidence="11" id="KW-1185">Reference proteome</keyword>
<dbReference type="GeneID" id="24891522"/>
<dbReference type="InterPro" id="IPR020598">
    <property type="entry name" value="rRNA_Ade_methylase_Trfase_N"/>
</dbReference>
<dbReference type="SUPFAM" id="SSF53335">
    <property type="entry name" value="S-adenosyl-L-methionine-dependent methyltransferases"/>
    <property type="match status" value="1"/>
</dbReference>
<feature type="domain" description="Ribosomal RNA adenine methylase transferase N-terminal" evidence="9">
    <location>
        <begin position="18"/>
        <end position="184"/>
    </location>
</feature>
<keyword evidence="2 7" id="KW-0698">rRNA processing</keyword>
<feature type="binding site" evidence="7 8">
    <location>
        <position position="84"/>
    </location>
    <ligand>
        <name>S-adenosyl-L-methionine</name>
        <dbReference type="ChEBI" id="CHEBI:59789"/>
    </ligand>
</feature>
<evidence type="ECO:0000256" key="1">
    <source>
        <dbReference type="ARBA" id="ARBA00022490"/>
    </source>
</evidence>
<feature type="binding site" evidence="7 8">
    <location>
        <position position="13"/>
    </location>
    <ligand>
        <name>S-adenosyl-L-methionine</name>
        <dbReference type="ChEBI" id="CHEBI:59789"/>
    </ligand>
</feature>
<evidence type="ECO:0000256" key="4">
    <source>
        <dbReference type="ARBA" id="ARBA00022679"/>
    </source>
</evidence>
<reference evidence="10 11" key="1">
    <citation type="journal article" date="2015" name="Int. J. Syst. Evol. Microbiol.">
        <title>M ethanocaldococcus bathoardescens sp. nov., a hyperthermophilic methanogen isolated from a volcanically active deep-sea hydrothermal vent.</title>
        <authorList>
            <person name="Stewart L.C."/>
            <person name="Jung J.H."/>
            <person name="Kim Y.T."/>
            <person name="Kwon S.W."/>
            <person name="Park C.S."/>
            <person name="Holden J.F."/>
        </authorList>
    </citation>
    <scope>NUCLEOTIDE SEQUENCE [LARGE SCALE GENOMIC DNA]</scope>
    <source>
        <strain evidence="10 11">JH146</strain>
    </source>
</reference>
<dbReference type="InterPro" id="IPR011530">
    <property type="entry name" value="rRNA_adenine_dimethylase"/>
</dbReference>
<dbReference type="PROSITE" id="PS51689">
    <property type="entry name" value="SAM_RNA_A_N6_MT"/>
    <property type="match status" value="1"/>
</dbReference>
<dbReference type="Gene3D" id="1.10.8.100">
    <property type="entry name" value="Ribosomal RNA adenine dimethylase-like, domain 2"/>
    <property type="match status" value="1"/>
</dbReference>
<keyword evidence="1 7" id="KW-0963">Cytoplasm</keyword>
<comment type="subcellular location">
    <subcellularLocation>
        <location evidence="7">Cytoplasm</location>
    </subcellularLocation>
</comment>
<evidence type="ECO:0000256" key="3">
    <source>
        <dbReference type="ARBA" id="ARBA00022603"/>
    </source>
</evidence>
<feature type="binding site" evidence="7 8">
    <location>
        <position position="38"/>
    </location>
    <ligand>
        <name>S-adenosyl-L-methionine</name>
        <dbReference type="ChEBI" id="CHEBI:59789"/>
    </ligand>
</feature>
<dbReference type="PANTHER" id="PTHR11727">
    <property type="entry name" value="DIMETHYLADENOSINE TRANSFERASE"/>
    <property type="match status" value="1"/>
</dbReference>
<dbReference type="CDD" id="cd02440">
    <property type="entry name" value="AdoMet_MTases"/>
    <property type="match status" value="1"/>
</dbReference>
<dbReference type="Proteomes" id="UP000028781">
    <property type="component" value="Chromosome"/>
</dbReference>
<keyword evidence="6 7" id="KW-0694">RNA-binding</keyword>
<keyword evidence="3 7" id="KW-0489">Methyltransferase</keyword>
<evidence type="ECO:0000256" key="2">
    <source>
        <dbReference type="ARBA" id="ARBA00022552"/>
    </source>
</evidence>
<dbReference type="HAMAP" id="MF_00607">
    <property type="entry name" value="16SrRNA_methyltr_A"/>
    <property type="match status" value="1"/>
</dbReference>
<dbReference type="EMBL" id="CP009149">
    <property type="protein sequence ID" value="AIJ05758.1"/>
    <property type="molecule type" value="Genomic_DNA"/>
</dbReference>
<evidence type="ECO:0000256" key="8">
    <source>
        <dbReference type="PROSITE-ProRule" id="PRU01026"/>
    </source>
</evidence>
<comment type="similarity">
    <text evidence="7">Belongs to the class I-like SAM-binding methyltransferase superfamily. rRNA adenine N(6)-methyltransferase family. RsmA subfamily.</text>
</comment>
<dbReference type="EC" id="2.1.1.-" evidence="7"/>
<feature type="binding site" evidence="7 8">
    <location>
        <position position="59"/>
    </location>
    <ligand>
        <name>S-adenosyl-L-methionine</name>
        <dbReference type="ChEBI" id="CHEBI:59789"/>
    </ligand>
</feature>